<protein>
    <submittedName>
        <fullName evidence="9">MFS transporter</fullName>
    </submittedName>
</protein>
<feature type="transmembrane region" description="Helical" evidence="7">
    <location>
        <begin position="369"/>
        <end position="389"/>
    </location>
</feature>
<keyword evidence="10" id="KW-1185">Reference proteome</keyword>
<evidence type="ECO:0000256" key="4">
    <source>
        <dbReference type="ARBA" id="ARBA00022692"/>
    </source>
</evidence>
<keyword evidence="6 7" id="KW-0472">Membrane</keyword>
<dbReference type="PANTHER" id="PTHR23513:SF6">
    <property type="entry name" value="MAJOR FACILITATOR SUPERFAMILY ASSOCIATED DOMAIN-CONTAINING PROTEIN"/>
    <property type="match status" value="1"/>
</dbReference>
<dbReference type="PRINTS" id="PR01988">
    <property type="entry name" value="EXPORTERBACE"/>
</dbReference>
<dbReference type="EMBL" id="JBHUCX010000020">
    <property type="protein sequence ID" value="MFD1674470.1"/>
    <property type="molecule type" value="Genomic_DNA"/>
</dbReference>
<feature type="transmembrane region" description="Helical" evidence="7">
    <location>
        <begin position="216"/>
        <end position="241"/>
    </location>
</feature>
<feature type="transmembrane region" description="Helical" evidence="7">
    <location>
        <begin position="342"/>
        <end position="363"/>
    </location>
</feature>
<feature type="domain" description="Major facilitator superfamily (MFS) profile" evidence="8">
    <location>
        <begin position="216"/>
        <end position="411"/>
    </location>
</feature>
<dbReference type="SUPFAM" id="SSF103473">
    <property type="entry name" value="MFS general substrate transporter"/>
    <property type="match status" value="1"/>
</dbReference>
<feature type="transmembrane region" description="Helical" evidence="7">
    <location>
        <begin position="283"/>
        <end position="302"/>
    </location>
</feature>
<evidence type="ECO:0000313" key="10">
    <source>
        <dbReference type="Proteomes" id="UP001597079"/>
    </source>
</evidence>
<keyword evidence="2" id="KW-0813">Transport</keyword>
<keyword evidence="4 7" id="KW-0812">Transmembrane</keyword>
<evidence type="ECO:0000256" key="6">
    <source>
        <dbReference type="ARBA" id="ARBA00023136"/>
    </source>
</evidence>
<dbReference type="PANTHER" id="PTHR23513">
    <property type="entry name" value="INTEGRAL MEMBRANE EFFLUX PROTEIN-RELATED"/>
    <property type="match status" value="1"/>
</dbReference>
<feature type="transmembrane region" description="Helical" evidence="7">
    <location>
        <begin position="308"/>
        <end position="330"/>
    </location>
</feature>
<evidence type="ECO:0000313" key="9">
    <source>
        <dbReference type="EMBL" id="MFD1674470.1"/>
    </source>
</evidence>
<feature type="transmembrane region" description="Helical" evidence="7">
    <location>
        <begin position="164"/>
        <end position="182"/>
    </location>
</feature>
<evidence type="ECO:0000256" key="3">
    <source>
        <dbReference type="ARBA" id="ARBA00022475"/>
    </source>
</evidence>
<dbReference type="InterPro" id="IPR020846">
    <property type="entry name" value="MFS_dom"/>
</dbReference>
<evidence type="ECO:0000256" key="1">
    <source>
        <dbReference type="ARBA" id="ARBA00004651"/>
    </source>
</evidence>
<feature type="transmembrane region" description="Helical" evidence="7">
    <location>
        <begin position="44"/>
        <end position="63"/>
    </location>
</feature>
<dbReference type="PROSITE" id="PS50850">
    <property type="entry name" value="MFS"/>
    <property type="match status" value="1"/>
</dbReference>
<organism evidence="9 10">
    <name type="scientific">Alicyclobacillus fodiniaquatilis</name>
    <dbReference type="NCBI Taxonomy" id="1661150"/>
    <lineage>
        <taxon>Bacteria</taxon>
        <taxon>Bacillati</taxon>
        <taxon>Bacillota</taxon>
        <taxon>Bacilli</taxon>
        <taxon>Bacillales</taxon>
        <taxon>Alicyclobacillaceae</taxon>
        <taxon>Alicyclobacillus</taxon>
    </lineage>
</organism>
<feature type="transmembrane region" description="Helical" evidence="7">
    <location>
        <begin position="7"/>
        <end position="32"/>
    </location>
</feature>
<evidence type="ECO:0000256" key="5">
    <source>
        <dbReference type="ARBA" id="ARBA00022989"/>
    </source>
</evidence>
<dbReference type="InterPro" id="IPR036259">
    <property type="entry name" value="MFS_trans_sf"/>
</dbReference>
<evidence type="ECO:0000259" key="8">
    <source>
        <dbReference type="PROSITE" id="PS50850"/>
    </source>
</evidence>
<keyword evidence="5 7" id="KW-1133">Transmembrane helix</keyword>
<keyword evidence="3" id="KW-1003">Cell membrane</keyword>
<gene>
    <name evidence="9" type="ORF">ACFSB2_07090</name>
</gene>
<dbReference type="InterPro" id="IPR011701">
    <property type="entry name" value="MFS"/>
</dbReference>
<evidence type="ECO:0000256" key="7">
    <source>
        <dbReference type="SAM" id="Phobius"/>
    </source>
</evidence>
<dbReference type="Proteomes" id="UP001597079">
    <property type="component" value="Unassembled WGS sequence"/>
</dbReference>
<comment type="subcellular location">
    <subcellularLocation>
        <location evidence="1">Cell membrane</location>
        <topology evidence="1">Multi-pass membrane protein</topology>
    </subcellularLocation>
</comment>
<dbReference type="InterPro" id="IPR022324">
    <property type="entry name" value="Bacilysin_exporter_BacE_put"/>
</dbReference>
<dbReference type="Gene3D" id="1.20.1250.20">
    <property type="entry name" value="MFS general substrate transporter like domains"/>
    <property type="match status" value="2"/>
</dbReference>
<sequence length="411" mass="43842">MFRNRHFVTLLTGQLVSTFGNNLFGIALPWFVYSVTASKADLSLIGVAQSLPNLASLFTGVFVDRWSKRKTMLSADFIRVVLCVVLMAISVVHASLWPIVLIVFLLQCVGSFFGPAAAAFVPLVVAEKDIPTAMGIEQSGSATAQLVGTLSGGVLLTLLGAPLLFLFDGFSFLVSTVSLLLIRVKEYPAKSVEIHEKRSFFREFIGGIVMFQKSRFLLLTLVAALVVNFATAPFDLVLTAWVKGPMHGSPIQLGIVNAAFFIGVILGGLVLGRIIKSISLRHLFLFSLVIAGICVMGMGLFASVIWDACLTVCIGFVIGSLNGGFSSVVIQSIPASLRGRAFGAIGALFSMMMPVGMAIAGFVMTHTTLTTVFCGMGAMSILSGLTFCLPIREDLQAAFAPVEHMPSQVEG</sequence>
<dbReference type="RefSeq" id="WP_377942337.1">
    <property type="nucleotide sequence ID" value="NZ_JBHUCX010000020.1"/>
</dbReference>
<dbReference type="Pfam" id="PF07690">
    <property type="entry name" value="MFS_1"/>
    <property type="match status" value="1"/>
</dbReference>
<proteinExistence type="predicted"/>
<accession>A0ABW4JH47</accession>
<comment type="caution">
    <text evidence="9">The sequence shown here is derived from an EMBL/GenBank/DDBJ whole genome shotgun (WGS) entry which is preliminary data.</text>
</comment>
<feature type="transmembrane region" description="Helical" evidence="7">
    <location>
        <begin position="253"/>
        <end position="271"/>
    </location>
</feature>
<name>A0ABW4JH47_9BACL</name>
<reference evidence="10" key="1">
    <citation type="journal article" date="2019" name="Int. J. Syst. Evol. Microbiol.">
        <title>The Global Catalogue of Microorganisms (GCM) 10K type strain sequencing project: providing services to taxonomists for standard genome sequencing and annotation.</title>
        <authorList>
            <consortium name="The Broad Institute Genomics Platform"/>
            <consortium name="The Broad Institute Genome Sequencing Center for Infectious Disease"/>
            <person name="Wu L."/>
            <person name="Ma J."/>
        </authorList>
    </citation>
    <scope>NUCLEOTIDE SEQUENCE [LARGE SCALE GENOMIC DNA]</scope>
    <source>
        <strain evidence="10">CGMCC 1.12286</strain>
    </source>
</reference>
<dbReference type="CDD" id="cd06173">
    <property type="entry name" value="MFS_MefA_like"/>
    <property type="match status" value="1"/>
</dbReference>
<evidence type="ECO:0000256" key="2">
    <source>
        <dbReference type="ARBA" id="ARBA00022448"/>
    </source>
</evidence>